<dbReference type="PROSITE" id="PS00867">
    <property type="entry name" value="CPSASE_2"/>
    <property type="match status" value="1"/>
</dbReference>
<dbReference type="InterPro" id="IPR011053">
    <property type="entry name" value="Single_hybrid_motif"/>
</dbReference>
<name>A0A844HZ98_9GAMM</name>
<accession>A0A844HZ98</accession>
<dbReference type="InterPro" id="IPR005482">
    <property type="entry name" value="Biotin_COase_C"/>
</dbReference>
<comment type="subunit">
    <text evidence="4">Acetyl-CoA carboxylase is a heterohexamer of biotin carboxyl carrier protein, biotin carboxylase and the two subunits of carboxyl transferase in a 2:2 complex.</text>
</comment>
<evidence type="ECO:0000256" key="9">
    <source>
        <dbReference type="ARBA" id="ARBA00022946"/>
    </source>
</evidence>
<dbReference type="Gene3D" id="2.40.50.100">
    <property type="match status" value="1"/>
</dbReference>
<dbReference type="Pfam" id="PF00289">
    <property type="entry name" value="Biotin_carb_N"/>
    <property type="match status" value="1"/>
</dbReference>
<feature type="domain" description="Biotin carboxylation" evidence="16">
    <location>
        <begin position="1"/>
        <end position="450"/>
    </location>
</feature>
<dbReference type="Gene3D" id="3.30.470.20">
    <property type="entry name" value="ATP-grasp fold, B domain"/>
    <property type="match status" value="1"/>
</dbReference>
<dbReference type="Pfam" id="PF00364">
    <property type="entry name" value="Biotin_lipoyl"/>
    <property type="match status" value="1"/>
</dbReference>
<reference evidence="17 18" key="1">
    <citation type="submission" date="2019-06" db="EMBL/GenBank/DDBJ databases">
        <title>Enrichment of Autotrophic Halophilic Microorganisms from Red Sea Brine Pool Using Microbial Electrosynthesis System.</title>
        <authorList>
            <person name="Alqahtani M.F."/>
            <person name="Bajracharya S."/>
            <person name="Katuri K.P."/>
            <person name="Ali M."/>
            <person name="Saikaly P.E."/>
        </authorList>
    </citation>
    <scope>NUCLEOTIDE SEQUENCE [LARGE SCALE GENOMIC DNA]</scope>
    <source>
        <strain evidence="17">MES15</strain>
    </source>
</reference>
<dbReference type="InterPro" id="IPR011761">
    <property type="entry name" value="ATP-grasp"/>
</dbReference>
<keyword evidence="6" id="KW-0436">Ligase</keyword>
<organism evidence="17 18">
    <name type="scientific">Marinobacter adhaerens</name>
    <dbReference type="NCBI Taxonomy" id="1033846"/>
    <lineage>
        <taxon>Bacteria</taxon>
        <taxon>Pseudomonadati</taxon>
        <taxon>Pseudomonadota</taxon>
        <taxon>Gammaproteobacteria</taxon>
        <taxon>Pseudomonadales</taxon>
        <taxon>Marinobacteraceae</taxon>
        <taxon>Marinobacter</taxon>
    </lineage>
</organism>
<evidence type="ECO:0000259" key="16">
    <source>
        <dbReference type="PROSITE" id="PS50979"/>
    </source>
</evidence>
<comment type="function">
    <text evidence="2">This protein is a component of the acetyl coenzyme A carboxylase complex; first, biotin carboxylase catalyzes the carboxylation of the carrier protein and then the transcarboxylase transfers the carboxyl group to form malonyl-CoA.</text>
</comment>
<dbReference type="InterPro" id="IPR000089">
    <property type="entry name" value="Biotin_lipoyl"/>
</dbReference>
<dbReference type="PROSITE" id="PS00188">
    <property type="entry name" value="BIOTIN"/>
    <property type="match status" value="1"/>
</dbReference>
<dbReference type="SUPFAM" id="SSF51246">
    <property type="entry name" value="Rudiment single hybrid motif"/>
    <property type="match status" value="1"/>
</dbReference>
<dbReference type="Proteomes" id="UP000431462">
    <property type="component" value="Unassembled WGS sequence"/>
</dbReference>
<dbReference type="GO" id="GO:0004075">
    <property type="term" value="F:biotin carboxylase activity"/>
    <property type="evidence" value="ECO:0007669"/>
    <property type="project" value="UniProtKB-EC"/>
</dbReference>
<dbReference type="InterPro" id="IPR011764">
    <property type="entry name" value="Biotin_carboxylation_dom"/>
</dbReference>
<comment type="caution">
    <text evidence="17">The sequence shown here is derived from an EMBL/GenBank/DDBJ whole genome shotgun (WGS) entry which is preliminary data.</text>
</comment>
<evidence type="ECO:0000256" key="2">
    <source>
        <dbReference type="ARBA" id="ARBA00003761"/>
    </source>
</evidence>
<dbReference type="PANTHER" id="PTHR18866">
    <property type="entry name" value="CARBOXYLASE:PYRUVATE/ACETYL-COA/PROPIONYL-COA CARBOXYLASE"/>
    <property type="match status" value="1"/>
</dbReference>
<protein>
    <recommendedName>
        <fullName evidence="5">Biotin carboxylase</fullName>
    </recommendedName>
    <alternativeName>
        <fullName evidence="11">Acetyl-coenzyme A carboxylase biotin carboxylase subunit A</fullName>
    </alternativeName>
</protein>
<dbReference type="AlphaFoldDB" id="A0A844HZ98"/>
<keyword evidence="8 13" id="KW-0067">ATP-binding</keyword>
<dbReference type="Pfam" id="PF02786">
    <property type="entry name" value="CPSase_L_D2"/>
    <property type="match status" value="1"/>
</dbReference>
<evidence type="ECO:0000256" key="7">
    <source>
        <dbReference type="ARBA" id="ARBA00022741"/>
    </source>
</evidence>
<evidence type="ECO:0000256" key="3">
    <source>
        <dbReference type="ARBA" id="ARBA00004956"/>
    </source>
</evidence>
<keyword evidence="9" id="KW-0809">Transit peptide</keyword>
<dbReference type="Pfam" id="PF02785">
    <property type="entry name" value="Biotin_carb_C"/>
    <property type="match status" value="1"/>
</dbReference>
<dbReference type="PROSITE" id="PS50975">
    <property type="entry name" value="ATP_GRASP"/>
    <property type="match status" value="1"/>
</dbReference>
<dbReference type="FunFam" id="3.30.470.20:FF:000028">
    <property type="entry name" value="Methylcrotonoyl-CoA carboxylase subunit alpha, mitochondrial"/>
    <property type="match status" value="1"/>
</dbReference>
<dbReference type="PROSITE" id="PS50968">
    <property type="entry name" value="BIOTINYL_LIPOYL"/>
    <property type="match status" value="1"/>
</dbReference>
<dbReference type="SUPFAM" id="SSF52440">
    <property type="entry name" value="PreATP-grasp domain"/>
    <property type="match status" value="1"/>
</dbReference>
<dbReference type="InterPro" id="IPR050856">
    <property type="entry name" value="Biotin_carboxylase_complex"/>
</dbReference>
<sequence>MLKKLLVANRGEIAVRVIRTAKSLGYRTVAVYSEADAKAMHVELADEAVCIGPAQVSASYLNSDSILEAARKTGADCIHPGYGFLSENSTFANACKDAGLVFVGPPASAIELMGSKRRSKIAMQEAGVPVVPGYEGPVKGNSASDDELIAAAKDIGFPLMIKASAGGGGRGMRLVESESELADNIKRARSESKQAFGDDELILEKAVIEPRHVEIQVFADRHGNAVYMGERDCSVQRRHQKVVEEAPSPFVTPELRQAMGEAAVKAALACNYEGAGTVEFLVDKHRNFYFLEMNTRLQVEHPVTELITGQDLVAWQLTVAEGRELPLTQDEIQLNGHAIEVRLYAEDPAHGFTPQTGPLYAFEPAEGEGLRYDTGVRSGDSITPHYDPMLAKVIAWGQNRDEARRRLIRALEDTTVFGVTTNRHFLSRIIADETFGAGEATTAFLQQTFSEDPSLQPQTPDIRQLALAACVLDHGIAGQSAWSNAPATMTPIKLESGDATVELLVTRSGNRLTFNMGETRHTLVLESQRDGLLCIIDNGVRQTCQYHRQADSLYLQAFGQSWSVRDVTHQPAQGAGGAGSGIIQATMDGAIIDVLVEAGQSVRQGDTLVILEAMKMEHPVKADRDGIVGEVHAGKGDQIKRSQLLVEISASETAEQESNA</sequence>
<evidence type="ECO:0000256" key="10">
    <source>
        <dbReference type="ARBA" id="ARBA00023267"/>
    </source>
</evidence>
<dbReference type="InterPro" id="IPR011054">
    <property type="entry name" value="Rudment_hybrid_motif"/>
</dbReference>
<proteinExistence type="predicted"/>
<comment type="catalytic activity">
    <reaction evidence="12">
        <text>N(6)-biotinyl-L-lysyl-[protein] + hydrogencarbonate + ATP = N(6)-carboxybiotinyl-L-lysyl-[protein] + ADP + phosphate + H(+)</text>
        <dbReference type="Rhea" id="RHEA:13501"/>
        <dbReference type="Rhea" id="RHEA-COMP:10505"/>
        <dbReference type="Rhea" id="RHEA-COMP:10506"/>
        <dbReference type="ChEBI" id="CHEBI:15378"/>
        <dbReference type="ChEBI" id="CHEBI:17544"/>
        <dbReference type="ChEBI" id="CHEBI:30616"/>
        <dbReference type="ChEBI" id="CHEBI:43474"/>
        <dbReference type="ChEBI" id="CHEBI:83144"/>
        <dbReference type="ChEBI" id="CHEBI:83145"/>
        <dbReference type="ChEBI" id="CHEBI:456216"/>
        <dbReference type="EC" id="6.3.4.14"/>
    </reaction>
</comment>
<evidence type="ECO:0000256" key="8">
    <source>
        <dbReference type="ARBA" id="ARBA00022840"/>
    </source>
</evidence>
<dbReference type="GO" id="GO:0005524">
    <property type="term" value="F:ATP binding"/>
    <property type="evidence" value="ECO:0007669"/>
    <property type="project" value="UniProtKB-UniRule"/>
</dbReference>
<dbReference type="FunFam" id="3.30.1490.20:FF:000003">
    <property type="entry name" value="acetyl-CoA carboxylase isoform X1"/>
    <property type="match status" value="1"/>
</dbReference>
<dbReference type="FunFam" id="2.40.50.100:FF:000003">
    <property type="entry name" value="Acetyl-CoA carboxylase biotin carboxyl carrier protein"/>
    <property type="match status" value="1"/>
</dbReference>
<evidence type="ECO:0000256" key="6">
    <source>
        <dbReference type="ARBA" id="ARBA00022598"/>
    </source>
</evidence>
<dbReference type="NCBIfam" id="NF006367">
    <property type="entry name" value="PRK08591.1"/>
    <property type="match status" value="1"/>
</dbReference>
<evidence type="ECO:0000256" key="13">
    <source>
        <dbReference type="PROSITE-ProRule" id="PRU00409"/>
    </source>
</evidence>
<dbReference type="InterPro" id="IPR016185">
    <property type="entry name" value="PreATP-grasp_dom_sf"/>
</dbReference>
<comment type="pathway">
    <text evidence="3">Lipid metabolism; malonyl-CoA biosynthesis; malonyl-CoA from acetyl-CoA: step 1/1.</text>
</comment>
<evidence type="ECO:0000256" key="5">
    <source>
        <dbReference type="ARBA" id="ARBA00017242"/>
    </source>
</evidence>
<dbReference type="FunFam" id="3.40.50.20:FF:000010">
    <property type="entry name" value="Propionyl-CoA carboxylase subunit alpha"/>
    <property type="match status" value="1"/>
</dbReference>
<gene>
    <name evidence="17" type="ORF">FH752_12550</name>
</gene>
<evidence type="ECO:0000256" key="4">
    <source>
        <dbReference type="ARBA" id="ARBA00011750"/>
    </source>
</evidence>
<evidence type="ECO:0000256" key="11">
    <source>
        <dbReference type="ARBA" id="ARBA00033786"/>
    </source>
</evidence>
<dbReference type="PROSITE" id="PS50979">
    <property type="entry name" value="BC"/>
    <property type="match status" value="1"/>
</dbReference>
<evidence type="ECO:0000256" key="1">
    <source>
        <dbReference type="ARBA" id="ARBA00001953"/>
    </source>
</evidence>
<dbReference type="SUPFAM" id="SSF51230">
    <property type="entry name" value="Single hybrid motif"/>
    <property type="match status" value="1"/>
</dbReference>
<feature type="domain" description="Lipoyl-binding" evidence="14">
    <location>
        <begin position="572"/>
        <end position="649"/>
    </location>
</feature>
<evidence type="ECO:0000256" key="12">
    <source>
        <dbReference type="ARBA" id="ARBA00048600"/>
    </source>
</evidence>
<keyword evidence="10" id="KW-0092">Biotin</keyword>
<feature type="domain" description="ATP-grasp" evidence="15">
    <location>
        <begin position="120"/>
        <end position="321"/>
    </location>
</feature>
<dbReference type="InterPro" id="IPR005481">
    <property type="entry name" value="BC-like_N"/>
</dbReference>
<evidence type="ECO:0000313" key="18">
    <source>
        <dbReference type="Proteomes" id="UP000431462"/>
    </source>
</evidence>
<dbReference type="InterPro" id="IPR005479">
    <property type="entry name" value="CPAse_ATP-bd"/>
</dbReference>
<comment type="cofactor">
    <cofactor evidence="1">
        <name>biotin</name>
        <dbReference type="ChEBI" id="CHEBI:57586"/>
    </cofactor>
</comment>
<dbReference type="EMBL" id="VENC01000012">
    <property type="protein sequence ID" value="MTI99442.1"/>
    <property type="molecule type" value="Genomic_DNA"/>
</dbReference>
<dbReference type="CDD" id="cd06850">
    <property type="entry name" value="biotinyl_domain"/>
    <property type="match status" value="1"/>
</dbReference>
<evidence type="ECO:0000259" key="14">
    <source>
        <dbReference type="PROSITE" id="PS50968"/>
    </source>
</evidence>
<evidence type="ECO:0000259" key="15">
    <source>
        <dbReference type="PROSITE" id="PS50975"/>
    </source>
</evidence>
<dbReference type="InterPro" id="IPR001882">
    <property type="entry name" value="Biotin_BS"/>
</dbReference>
<dbReference type="PANTHER" id="PTHR18866:SF33">
    <property type="entry name" value="METHYLCROTONOYL-COA CARBOXYLASE SUBUNIT ALPHA, MITOCHONDRIAL-RELATED"/>
    <property type="match status" value="1"/>
</dbReference>
<dbReference type="GO" id="GO:0046872">
    <property type="term" value="F:metal ion binding"/>
    <property type="evidence" value="ECO:0007669"/>
    <property type="project" value="InterPro"/>
</dbReference>
<dbReference type="SUPFAM" id="SSF56059">
    <property type="entry name" value="Glutathione synthetase ATP-binding domain-like"/>
    <property type="match status" value="1"/>
</dbReference>
<evidence type="ECO:0000313" key="17">
    <source>
        <dbReference type="EMBL" id="MTI99442.1"/>
    </source>
</evidence>
<dbReference type="SMART" id="SM00878">
    <property type="entry name" value="Biotin_carb_C"/>
    <property type="match status" value="1"/>
</dbReference>
<keyword evidence="7 13" id="KW-0547">Nucleotide-binding</keyword>
<dbReference type="PROSITE" id="PS00866">
    <property type="entry name" value="CPSASE_1"/>
    <property type="match status" value="1"/>
</dbReference>